<dbReference type="OrthoDB" id="4988718at2759"/>
<dbReference type="AlphaFoldDB" id="A0A8H4T234"/>
<proteinExistence type="predicted"/>
<gene>
    <name evidence="2" type="ORF">FSARC_13400</name>
</gene>
<dbReference type="PROSITE" id="PS50280">
    <property type="entry name" value="SET"/>
    <property type="match status" value="1"/>
</dbReference>
<evidence type="ECO:0000313" key="3">
    <source>
        <dbReference type="Proteomes" id="UP000622797"/>
    </source>
</evidence>
<comment type="caution">
    <text evidence="2">The sequence shown here is derived from an EMBL/GenBank/DDBJ whole genome shotgun (WGS) entry which is preliminary data.</text>
</comment>
<evidence type="ECO:0000313" key="2">
    <source>
        <dbReference type="EMBL" id="KAF4949797.1"/>
    </source>
</evidence>
<protein>
    <recommendedName>
        <fullName evidence="1">SET domain-containing protein</fullName>
    </recommendedName>
</protein>
<accession>A0A8H4T234</accession>
<feature type="domain" description="SET" evidence="1">
    <location>
        <begin position="222"/>
        <end position="345"/>
    </location>
</feature>
<dbReference type="Proteomes" id="UP000622797">
    <property type="component" value="Unassembled WGS sequence"/>
</dbReference>
<organism evidence="2 3">
    <name type="scientific">Fusarium sarcochroum</name>
    <dbReference type="NCBI Taxonomy" id="1208366"/>
    <lineage>
        <taxon>Eukaryota</taxon>
        <taxon>Fungi</taxon>
        <taxon>Dikarya</taxon>
        <taxon>Ascomycota</taxon>
        <taxon>Pezizomycotina</taxon>
        <taxon>Sordariomycetes</taxon>
        <taxon>Hypocreomycetidae</taxon>
        <taxon>Hypocreales</taxon>
        <taxon>Nectriaceae</taxon>
        <taxon>Fusarium</taxon>
        <taxon>Fusarium lateritium species complex</taxon>
    </lineage>
</organism>
<dbReference type="SMART" id="SM00317">
    <property type="entry name" value="SET"/>
    <property type="match status" value="1"/>
</dbReference>
<reference evidence="2" key="1">
    <citation type="journal article" date="2020" name="BMC Genomics">
        <title>Correction to: Identification and distribution of gene clusters required for synthesis of sphingolipid metabolism inhibitors in diverse species of the filamentous fungus Fusarium.</title>
        <authorList>
            <person name="Kim H.S."/>
            <person name="Lohmar J.M."/>
            <person name="Busman M."/>
            <person name="Brown D.W."/>
            <person name="Naumann T.A."/>
            <person name="Divon H.H."/>
            <person name="Lysoe E."/>
            <person name="Uhlig S."/>
            <person name="Proctor R.H."/>
        </authorList>
    </citation>
    <scope>NUCLEOTIDE SEQUENCE</scope>
    <source>
        <strain evidence="2">NRRL 20472</strain>
    </source>
</reference>
<dbReference type="InterPro" id="IPR046341">
    <property type="entry name" value="SET_dom_sf"/>
</dbReference>
<reference evidence="2" key="2">
    <citation type="submission" date="2020-05" db="EMBL/GenBank/DDBJ databases">
        <authorList>
            <person name="Kim H.-S."/>
            <person name="Proctor R.H."/>
            <person name="Brown D.W."/>
        </authorList>
    </citation>
    <scope>NUCLEOTIDE SEQUENCE</scope>
    <source>
        <strain evidence="2">NRRL 20472</strain>
    </source>
</reference>
<sequence>MEKFLLIEEAYEKYGKLCGICGARLMGGEAALAAHVKTHTGMPKYEVIEGQSTWGAKRAARSKAKRGLPPSVDVALVKNMILSTPAKSRYKGGAYNKGPLADRKIYQGMPNVFYADGRIRDAYIWVKEGLDIKNPFGTKNPPNARRRLRRRCTVHAVPQPHGNTRWLPSSQIFTEITTNLWTPKKFPNWPKPPGWKLEWPLDPTHVPQGMRQCELCADVGCDCIHTKVSPAKPKIIDAGALGEGVQATVGYSVGELIGELVGELVPLGQYDDGWSAGLIRDDLSNGSQEVCSVYCSYVGNWCRKVNHSCEPNVSFLSMTVSGKWRIMLQVDKAIEAGDSISVSYGKDYFRSSALTCLCVVSARQGMFSEITLSIKICVQTARTFTINHEISPLFKVAVRHLVKPPFLLPSASERPDQRLDCSVLALEPVSSFVPVTDGLAENPALLMSRFGADFKPEFDCLSASLRARRRLTKN</sequence>
<name>A0A8H4T234_9HYPO</name>
<dbReference type="EMBL" id="JABEXW010000995">
    <property type="protein sequence ID" value="KAF4949797.1"/>
    <property type="molecule type" value="Genomic_DNA"/>
</dbReference>
<evidence type="ECO:0000259" key="1">
    <source>
        <dbReference type="PROSITE" id="PS50280"/>
    </source>
</evidence>
<keyword evidence="3" id="KW-1185">Reference proteome</keyword>
<dbReference type="Gene3D" id="2.170.270.10">
    <property type="entry name" value="SET domain"/>
    <property type="match status" value="1"/>
</dbReference>
<dbReference type="Pfam" id="PF00856">
    <property type="entry name" value="SET"/>
    <property type="match status" value="1"/>
</dbReference>
<dbReference type="SUPFAM" id="SSF82199">
    <property type="entry name" value="SET domain"/>
    <property type="match status" value="1"/>
</dbReference>
<dbReference type="InterPro" id="IPR001214">
    <property type="entry name" value="SET_dom"/>
</dbReference>